<dbReference type="AlphaFoldDB" id="A0A0D2NX79"/>
<feature type="compositionally biased region" description="Acidic residues" evidence="1">
    <location>
        <begin position="158"/>
        <end position="173"/>
    </location>
</feature>
<feature type="region of interest" description="Disordered" evidence="1">
    <location>
        <begin position="1"/>
        <end position="22"/>
    </location>
</feature>
<feature type="compositionally biased region" description="Low complexity" evidence="1">
    <location>
        <begin position="1"/>
        <end position="15"/>
    </location>
</feature>
<accession>A0A0D2NX79</accession>
<gene>
    <name evidence="2" type="ORF">HYPSUDRAFT_209823</name>
</gene>
<protein>
    <submittedName>
        <fullName evidence="2">Uncharacterized protein</fullName>
    </submittedName>
</protein>
<sequence>MATSSHAHSTHLATSEGTSTDSSRFSIPYNLAFENYKPASTPISSLESGWSNSQVDGRFVPVEQYRSLQAQYDEMHREYTKLMKEGVRLEAKNSVLKEAYEHLLERVPTPFAERPVLKREAYPNITYWFCHEYLSALAEDKITSVDDAPVKAQGAECNEADDDEDDANGEDAEQTGGAPKGKRGKGRASQGQNIKMRYIQHENGEVIDGWRASDIRRFARSIFVGFALQGKVFHSWVEGVDAMSRTNYYRDMVARFPEVGLCELDWKAEQVASEIYSQWRSNWINKQEAEKNKSANSTKRSIDENSKDPSRKKMKASKSRSESVLPDLPPADSLDAVPQINIITGLIVNLKEHVATGSQFPQAVAPVDVGLPLLDARPQYQFSVNKPFAGAPLSFPPPAFLVTADPIPPAQGSSNTGQHLNVHSMQVGKDLPNETTQKTSKRQNKMRVNKHSITPRNLCAKEWVEQYHGTVDEFAAYFSALTSDELERLKALSRSLSSENNA</sequence>
<proteinExistence type="predicted"/>
<evidence type="ECO:0000313" key="2">
    <source>
        <dbReference type="EMBL" id="KJA13105.1"/>
    </source>
</evidence>
<organism evidence="2 3">
    <name type="scientific">Hypholoma sublateritium (strain FD-334 SS-4)</name>
    <dbReference type="NCBI Taxonomy" id="945553"/>
    <lineage>
        <taxon>Eukaryota</taxon>
        <taxon>Fungi</taxon>
        <taxon>Dikarya</taxon>
        <taxon>Basidiomycota</taxon>
        <taxon>Agaricomycotina</taxon>
        <taxon>Agaricomycetes</taxon>
        <taxon>Agaricomycetidae</taxon>
        <taxon>Agaricales</taxon>
        <taxon>Agaricineae</taxon>
        <taxon>Strophariaceae</taxon>
        <taxon>Hypholoma</taxon>
    </lineage>
</organism>
<feature type="region of interest" description="Disordered" evidence="1">
    <location>
        <begin position="156"/>
        <end position="194"/>
    </location>
</feature>
<dbReference type="STRING" id="945553.A0A0D2NX79"/>
<dbReference type="Proteomes" id="UP000054270">
    <property type="component" value="Unassembled WGS sequence"/>
</dbReference>
<reference evidence="3" key="1">
    <citation type="submission" date="2014-04" db="EMBL/GenBank/DDBJ databases">
        <title>Evolutionary Origins and Diversification of the Mycorrhizal Mutualists.</title>
        <authorList>
            <consortium name="DOE Joint Genome Institute"/>
            <consortium name="Mycorrhizal Genomics Consortium"/>
            <person name="Kohler A."/>
            <person name="Kuo A."/>
            <person name="Nagy L.G."/>
            <person name="Floudas D."/>
            <person name="Copeland A."/>
            <person name="Barry K.W."/>
            <person name="Cichocki N."/>
            <person name="Veneault-Fourrey C."/>
            <person name="LaButti K."/>
            <person name="Lindquist E.A."/>
            <person name="Lipzen A."/>
            <person name="Lundell T."/>
            <person name="Morin E."/>
            <person name="Murat C."/>
            <person name="Riley R."/>
            <person name="Ohm R."/>
            <person name="Sun H."/>
            <person name="Tunlid A."/>
            <person name="Henrissat B."/>
            <person name="Grigoriev I.V."/>
            <person name="Hibbett D.S."/>
            <person name="Martin F."/>
        </authorList>
    </citation>
    <scope>NUCLEOTIDE SEQUENCE [LARGE SCALE GENOMIC DNA]</scope>
    <source>
        <strain evidence="3">FD-334 SS-4</strain>
    </source>
</reference>
<keyword evidence="3" id="KW-1185">Reference proteome</keyword>
<evidence type="ECO:0000313" key="3">
    <source>
        <dbReference type="Proteomes" id="UP000054270"/>
    </source>
</evidence>
<evidence type="ECO:0000256" key="1">
    <source>
        <dbReference type="SAM" id="MobiDB-lite"/>
    </source>
</evidence>
<name>A0A0D2NX79_HYPSF</name>
<feature type="compositionally biased region" description="Basic and acidic residues" evidence="1">
    <location>
        <begin position="300"/>
        <end position="311"/>
    </location>
</feature>
<dbReference type="OrthoDB" id="3017257at2759"/>
<dbReference type="EMBL" id="KN817787">
    <property type="protein sequence ID" value="KJA13105.1"/>
    <property type="molecule type" value="Genomic_DNA"/>
</dbReference>
<feature type="region of interest" description="Disordered" evidence="1">
    <location>
        <begin position="288"/>
        <end position="330"/>
    </location>
</feature>